<feature type="compositionally biased region" description="Gly residues" evidence="1">
    <location>
        <begin position="10"/>
        <end position="20"/>
    </location>
</feature>
<feature type="compositionally biased region" description="Low complexity" evidence="1">
    <location>
        <begin position="514"/>
        <end position="527"/>
    </location>
</feature>
<proteinExistence type="predicted"/>
<evidence type="ECO:0000313" key="4">
    <source>
        <dbReference type="Proteomes" id="UP000006882"/>
    </source>
</evidence>
<reference evidence="3 4" key="1">
    <citation type="journal article" date="2013" name="Nat. Genet.">
        <title>The high-quality draft genome of peach (Prunus persica) identifies unique patterns of genetic diversity, domestication and genome evolution.</title>
        <authorList>
            <consortium name="International Peach Genome Initiative"/>
            <person name="Verde I."/>
            <person name="Abbott A.G."/>
            <person name="Scalabrin S."/>
            <person name="Jung S."/>
            <person name="Shu S."/>
            <person name="Marroni F."/>
            <person name="Zhebentyayeva T."/>
            <person name="Dettori M.T."/>
            <person name="Grimwood J."/>
            <person name="Cattonaro F."/>
            <person name="Zuccolo A."/>
            <person name="Rossini L."/>
            <person name="Jenkins J."/>
            <person name="Vendramin E."/>
            <person name="Meisel L.A."/>
            <person name="Decroocq V."/>
            <person name="Sosinski B."/>
            <person name="Prochnik S."/>
            <person name="Mitros T."/>
            <person name="Policriti A."/>
            <person name="Cipriani G."/>
            <person name="Dondini L."/>
            <person name="Ficklin S."/>
            <person name="Goodstein D.M."/>
            <person name="Xuan P."/>
            <person name="Del Fabbro C."/>
            <person name="Aramini V."/>
            <person name="Copetti D."/>
            <person name="Gonzalez S."/>
            <person name="Horner D.S."/>
            <person name="Falchi R."/>
            <person name="Lucas S."/>
            <person name="Mica E."/>
            <person name="Maldonado J."/>
            <person name="Lazzari B."/>
            <person name="Bielenberg D."/>
            <person name="Pirona R."/>
            <person name="Miculan M."/>
            <person name="Barakat A."/>
            <person name="Testolin R."/>
            <person name="Stella A."/>
            <person name="Tartarini S."/>
            <person name="Tonutti P."/>
            <person name="Arus P."/>
            <person name="Orellana A."/>
            <person name="Wells C."/>
            <person name="Main D."/>
            <person name="Vizzotto G."/>
            <person name="Silva H."/>
            <person name="Salamini F."/>
            <person name="Schmutz J."/>
            <person name="Morgante M."/>
            <person name="Rokhsar D.S."/>
        </authorList>
    </citation>
    <scope>NUCLEOTIDE SEQUENCE [LARGE SCALE GENOMIC DNA]</scope>
    <source>
        <strain evidence="4">cv. Nemared</strain>
    </source>
</reference>
<feature type="compositionally biased region" description="Basic and acidic residues" evidence="1">
    <location>
        <begin position="876"/>
        <end position="885"/>
    </location>
</feature>
<dbReference type="Gene3D" id="6.10.140.340">
    <property type="match status" value="1"/>
</dbReference>
<feature type="compositionally biased region" description="Basic and acidic residues" evidence="1">
    <location>
        <begin position="639"/>
        <end position="658"/>
    </location>
</feature>
<feature type="compositionally biased region" description="Basic and acidic residues" evidence="1">
    <location>
        <begin position="674"/>
        <end position="709"/>
    </location>
</feature>
<feature type="compositionally biased region" description="Acidic residues" evidence="1">
    <location>
        <begin position="606"/>
        <end position="615"/>
    </location>
</feature>
<feature type="compositionally biased region" description="Polar residues" evidence="1">
    <location>
        <begin position="282"/>
        <end position="297"/>
    </location>
</feature>
<dbReference type="Pfam" id="PF07303">
    <property type="entry name" value="Occludin_ELL"/>
    <property type="match status" value="1"/>
</dbReference>
<feature type="compositionally biased region" description="Basic and acidic residues" evidence="1">
    <location>
        <begin position="804"/>
        <end position="813"/>
    </location>
</feature>
<evidence type="ECO:0000259" key="2">
    <source>
        <dbReference type="PROSITE" id="PS51980"/>
    </source>
</evidence>
<gene>
    <name evidence="3" type="ORF">PRUPE_3G052500</name>
</gene>
<feature type="compositionally biased region" description="Basic and acidic residues" evidence="1">
    <location>
        <begin position="310"/>
        <end position="323"/>
    </location>
</feature>
<feature type="compositionally biased region" description="Basic and acidic residues" evidence="1">
    <location>
        <begin position="479"/>
        <end position="491"/>
    </location>
</feature>
<feature type="compositionally biased region" description="Basic and acidic residues" evidence="1">
    <location>
        <begin position="821"/>
        <end position="865"/>
    </location>
</feature>
<dbReference type="Gramene" id="ONI15629">
    <property type="protein sequence ID" value="ONI15629"/>
    <property type="gene ID" value="PRUPE_3G052500"/>
</dbReference>
<feature type="compositionally biased region" description="Basic and acidic residues" evidence="1">
    <location>
        <begin position="1085"/>
        <end position="1101"/>
    </location>
</feature>
<feature type="compositionally biased region" description="Basic and acidic residues" evidence="1">
    <location>
        <begin position="743"/>
        <end position="752"/>
    </location>
</feature>
<evidence type="ECO:0000313" key="3">
    <source>
        <dbReference type="EMBL" id="ONI15629.1"/>
    </source>
</evidence>
<feature type="compositionally biased region" description="Basic and acidic residues" evidence="1">
    <location>
        <begin position="1004"/>
        <end position="1018"/>
    </location>
</feature>
<dbReference type="STRING" id="3760.A0A251PVM5"/>
<dbReference type="Proteomes" id="UP000006882">
    <property type="component" value="Chromosome G3"/>
</dbReference>
<keyword evidence="4" id="KW-1185">Reference proteome</keyword>
<feature type="region of interest" description="Disordered" evidence="1">
    <location>
        <begin position="402"/>
        <end position="1146"/>
    </location>
</feature>
<feature type="domain" description="OCEL" evidence="2">
    <location>
        <begin position="1146"/>
        <end position="1252"/>
    </location>
</feature>
<feature type="region of interest" description="Disordered" evidence="1">
    <location>
        <begin position="266"/>
        <end position="343"/>
    </location>
</feature>
<feature type="compositionally biased region" description="Acidic residues" evidence="1">
    <location>
        <begin position="558"/>
        <end position="570"/>
    </location>
</feature>
<feature type="compositionally biased region" description="Polar residues" evidence="1">
    <location>
        <begin position="1019"/>
        <end position="1034"/>
    </location>
</feature>
<feature type="compositionally biased region" description="Polar residues" evidence="1">
    <location>
        <begin position="992"/>
        <end position="1003"/>
    </location>
</feature>
<feature type="region of interest" description="Disordered" evidence="1">
    <location>
        <begin position="1"/>
        <end position="65"/>
    </location>
</feature>
<feature type="compositionally biased region" description="Polar residues" evidence="1">
    <location>
        <begin position="955"/>
        <end position="970"/>
    </location>
</feature>
<name>A0A251PVM5_PRUPE</name>
<dbReference type="OrthoDB" id="4869960at2759"/>
<accession>A0A251PVM5</accession>
<dbReference type="PANTHER" id="PTHR38372:SF2">
    <property type="entry name" value="DENTIN SIALOPHOSPHOPROTEIN-LIKE PROTEIN"/>
    <property type="match status" value="1"/>
</dbReference>
<dbReference type="EMBL" id="CM007653">
    <property type="protein sequence ID" value="ONI15629.1"/>
    <property type="molecule type" value="Genomic_DNA"/>
</dbReference>
<dbReference type="PANTHER" id="PTHR38372">
    <property type="entry name" value="DENTIN SIALOPHOSPHOPROTEIN-LIKE PROTEIN"/>
    <property type="match status" value="1"/>
</dbReference>
<feature type="compositionally biased region" description="Low complexity" evidence="1">
    <location>
        <begin position="21"/>
        <end position="44"/>
    </location>
</feature>
<feature type="compositionally biased region" description="Low complexity" evidence="1">
    <location>
        <begin position="51"/>
        <end position="65"/>
    </location>
</feature>
<dbReference type="AlphaFoldDB" id="A0A251PVM5"/>
<feature type="compositionally biased region" description="Basic and acidic residues" evidence="1">
    <location>
        <begin position="419"/>
        <end position="456"/>
    </location>
</feature>
<evidence type="ECO:0000256" key="1">
    <source>
        <dbReference type="SAM" id="MobiDB-lite"/>
    </source>
</evidence>
<feature type="compositionally biased region" description="Basic and acidic residues" evidence="1">
    <location>
        <begin position="921"/>
        <end position="953"/>
    </location>
</feature>
<feature type="compositionally biased region" description="Low complexity" evidence="1">
    <location>
        <begin position="540"/>
        <end position="555"/>
    </location>
</feature>
<dbReference type="SUPFAM" id="SSF144292">
    <property type="entry name" value="occludin/ELL-like"/>
    <property type="match status" value="1"/>
</dbReference>
<feature type="compositionally biased region" description="Polar residues" evidence="1">
    <location>
        <begin position="765"/>
        <end position="781"/>
    </location>
</feature>
<dbReference type="SMR" id="A0A251PVM5"/>
<dbReference type="InterPro" id="IPR010844">
    <property type="entry name" value="Occludin_ELL"/>
</dbReference>
<feature type="compositionally biased region" description="Basic and acidic residues" evidence="1">
    <location>
        <begin position="1111"/>
        <end position="1133"/>
    </location>
</feature>
<organism evidence="3 4">
    <name type="scientific">Prunus persica</name>
    <name type="common">Peach</name>
    <name type="synonym">Amygdalus persica</name>
    <dbReference type="NCBI Taxonomy" id="3760"/>
    <lineage>
        <taxon>Eukaryota</taxon>
        <taxon>Viridiplantae</taxon>
        <taxon>Streptophyta</taxon>
        <taxon>Embryophyta</taxon>
        <taxon>Tracheophyta</taxon>
        <taxon>Spermatophyta</taxon>
        <taxon>Magnoliopsida</taxon>
        <taxon>eudicotyledons</taxon>
        <taxon>Gunneridae</taxon>
        <taxon>Pentapetalae</taxon>
        <taxon>rosids</taxon>
        <taxon>fabids</taxon>
        <taxon>Rosales</taxon>
        <taxon>Rosaceae</taxon>
        <taxon>Amygdaloideae</taxon>
        <taxon>Amygdaleae</taxon>
        <taxon>Prunus</taxon>
    </lineage>
</organism>
<sequence length="1254" mass="138319">MYGGSSKPGRVGGGGSGRGAGAAKLGRASFPPPHRSSTQTSRLSLGGGGSNPRSRNSGPATSAAAAAPAVEEQFSLVAGHNPLAFSMIIRMAPDLAEEIKRVEAQGGAPRIKFGPLPNNPIGNVIDLDGKEFTFTWSREFGDLCDIYEERESGESGNGLLVESGCAWRKVNVQRILDESTKNHVKMRSEEAERKHKSRKAIVLEQNTAMKNQLKQYAAGTANHQWRNFKQKKEPPFKKQKVELPQGFSAPPKSAYKTGISATTTVKGRYSSSPLPSPPEQSRAPSSPLRTGNISKSHASAEDIVPFQVTSKDKPAPSSDKEIPIRGTTTARKTVGKGNNGANPTDLQNMLITLLMENPKGMNIKDLEKAIGDSYTNSVKRIDPILKKIANYQAPGRYLLKPGVELESSKKPLSESGSSPEDKLRQTPARNENRDQTPVRAPHFEEKVTPNELEERVQGQLNATIGEEPNALIKIHNQKHSPDLFGDRRGSDNTEAQVGSSSDTGSDSDSDSDSSDTGSDSGSPSSSRSRSKSKSPGGSGSVSSSDSESDASSNSKEGSDEDVDIMTSEDDKEPKHKLQGSEPGFSTLPVPWKTPDGRPVQSGYDEKQDDLEFDTVETERHLPDVEKKTEFAVVSNSNRNKGEQPLEETKPCSPEHGELQDLQSLVDPLFGGDTTVKDDFRYEQSDSSERISKVKSKRGSEVKHSDEKSERKKRSKTEISQQPPVSVGKGVHFPEVSHNLSPDRLIEGSHKDPVSQVMNRADRGGNTESGSIKACNQSSSGRHSSEFKQSSRKSFDHNPQAKVPDPAERHDRYAESLGHGRMYSERSSHMHEGLPLQKDKFHRENQNEDDYANEKKIPRNSKEGGIRAKQSVPLDSHYQKHGDMAGKVKGSGQVSSLFLGSSPKDNSRNGADGPPVVNGRGSKLEREFSDLELGELREPLPEETTVKKQFERKSSFKQSDNKTSTSENWVSDFSKVKPAGKANFDSGRPFSPDLNSKFPSNQEGSNKKRNYEDRIEDLTRSQPRAVQSLSQQPSRVDQPDVGRPFSKSLDLSSKSRQNEAGGRQVIGVDGHGESNKKATPNAAQQHDSKRGLVSHAIKESKRQASNMMVDSADVRKDSMLAEGNDSDRRKRDSSSDENSCSYSKYEKTEPELKGPIKDFSQYKEYVKEYRDKYDSYCSLNKILESYRNEFQKLGKDLDYATGTDRHYNILGQLKESYRQCGTRHKRLKKIFVVLHEELKHLKQRIKDFAVSYMKD</sequence>
<dbReference type="PROSITE" id="PS51980">
    <property type="entry name" value="OCEL"/>
    <property type="match status" value="1"/>
</dbReference>
<feature type="compositionally biased region" description="Basic and acidic residues" evidence="1">
    <location>
        <begin position="616"/>
        <end position="629"/>
    </location>
</feature>
<protein>
    <recommendedName>
        <fullName evidence="2">OCEL domain-containing protein</fullName>
    </recommendedName>
</protein>